<gene>
    <name evidence="1" type="ORF">THAOC_35998</name>
</gene>
<protein>
    <submittedName>
        <fullName evidence="1">Uncharacterized protein</fullName>
    </submittedName>
</protein>
<dbReference type="Proteomes" id="UP000266841">
    <property type="component" value="Unassembled WGS sequence"/>
</dbReference>
<dbReference type="AlphaFoldDB" id="K0R030"/>
<proteinExistence type="predicted"/>
<evidence type="ECO:0000313" key="1">
    <source>
        <dbReference type="EMBL" id="EJK45388.1"/>
    </source>
</evidence>
<dbReference type="EMBL" id="AGNL01048552">
    <property type="protein sequence ID" value="EJK45388.1"/>
    <property type="molecule type" value="Genomic_DNA"/>
</dbReference>
<evidence type="ECO:0000313" key="2">
    <source>
        <dbReference type="Proteomes" id="UP000266841"/>
    </source>
</evidence>
<organism evidence="1 2">
    <name type="scientific">Thalassiosira oceanica</name>
    <name type="common">Marine diatom</name>
    <dbReference type="NCBI Taxonomy" id="159749"/>
    <lineage>
        <taxon>Eukaryota</taxon>
        <taxon>Sar</taxon>
        <taxon>Stramenopiles</taxon>
        <taxon>Ochrophyta</taxon>
        <taxon>Bacillariophyta</taxon>
        <taxon>Coscinodiscophyceae</taxon>
        <taxon>Thalassiosirophycidae</taxon>
        <taxon>Thalassiosirales</taxon>
        <taxon>Thalassiosiraceae</taxon>
        <taxon>Thalassiosira</taxon>
    </lineage>
</organism>
<reference evidence="1 2" key="1">
    <citation type="journal article" date="2012" name="Genome Biol.">
        <title>Genome and low-iron response of an oceanic diatom adapted to chronic iron limitation.</title>
        <authorList>
            <person name="Lommer M."/>
            <person name="Specht M."/>
            <person name="Roy A.S."/>
            <person name="Kraemer L."/>
            <person name="Andreson R."/>
            <person name="Gutowska M.A."/>
            <person name="Wolf J."/>
            <person name="Bergner S.V."/>
            <person name="Schilhabel M.B."/>
            <person name="Klostermeier U.C."/>
            <person name="Beiko R.G."/>
            <person name="Rosenstiel P."/>
            <person name="Hippler M."/>
            <person name="Laroche J."/>
        </authorList>
    </citation>
    <scope>NUCLEOTIDE SEQUENCE [LARGE SCALE GENOMIC DNA]</scope>
    <source>
        <strain evidence="1 2">CCMP1005</strain>
    </source>
</reference>
<accession>K0R030</accession>
<name>K0R030_THAOC</name>
<comment type="caution">
    <text evidence="1">The sequence shown here is derived from an EMBL/GenBank/DDBJ whole genome shotgun (WGS) entry which is preliminary data.</text>
</comment>
<sequence>MSDNSQRGSATTILMRTAFGRTYLIEGIEVDGLKRDVKLILQGLIGEIARSQIEGEQRIKFWKVRGLPCPGPNGEELNMGAAVFWPYRVTRVQGPLCPGPKGDELNSGTGTAISLILGEVK</sequence>
<keyword evidence="2" id="KW-1185">Reference proteome</keyword>